<dbReference type="PROSITE" id="PS50158">
    <property type="entry name" value="ZF_CCHC"/>
    <property type="match status" value="1"/>
</dbReference>
<feature type="domain" description="CCHC-type" evidence="3">
    <location>
        <begin position="297"/>
        <end position="310"/>
    </location>
</feature>
<evidence type="ECO:0000313" key="4">
    <source>
        <dbReference type="EMBL" id="RYR18969.1"/>
    </source>
</evidence>
<dbReference type="STRING" id="3818.A0A444ZXR4"/>
<dbReference type="InterPro" id="IPR001878">
    <property type="entry name" value="Znf_CCHC"/>
</dbReference>
<keyword evidence="1" id="KW-0479">Metal-binding</keyword>
<evidence type="ECO:0000256" key="1">
    <source>
        <dbReference type="PROSITE-ProRule" id="PRU00047"/>
    </source>
</evidence>
<gene>
    <name evidence="4" type="ORF">Ahy_B03g063597</name>
</gene>
<dbReference type="InterPro" id="IPR004330">
    <property type="entry name" value="FAR1_DNA_bnd_dom"/>
</dbReference>
<dbReference type="AlphaFoldDB" id="A0A444ZXR4"/>
<organism evidence="4 5">
    <name type="scientific">Arachis hypogaea</name>
    <name type="common">Peanut</name>
    <dbReference type="NCBI Taxonomy" id="3818"/>
    <lineage>
        <taxon>Eukaryota</taxon>
        <taxon>Viridiplantae</taxon>
        <taxon>Streptophyta</taxon>
        <taxon>Embryophyta</taxon>
        <taxon>Tracheophyta</taxon>
        <taxon>Spermatophyta</taxon>
        <taxon>Magnoliopsida</taxon>
        <taxon>eudicotyledons</taxon>
        <taxon>Gunneridae</taxon>
        <taxon>Pentapetalae</taxon>
        <taxon>rosids</taxon>
        <taxon>fabids</taxon>
        <taxon>Fabales</taxon>
        <taxon>Fabaceae</taxon>
        <taxon>Papilionoideae</taxon>
        <taxon>50 kb inversion clade</taxon>
        <taxon>dalbergioids sensu lato</taxon>
        <taxon>Dalbergieae</taxon>
        <taxon>Pterocarpus clade</taxon>
        <taxon>Arachis</taxon>
    </lineage>
</organism>
<proteinExistence type="predicted"/>
<keyword evidence="1" id="KW-0862">Zinc</keyword>
<dbReference type="PANTHER" id="PTHR46328:SF26">
    <property type="entry name" value="FAR1 DNA-BINDING DOMAIN PROTEIN"/>
    <property type="match status" value="1"/>
</dbReference>
<evidence type="ECO:0000256" key="2">
    <source>
        <dbReference type="SAM" id="MobiDB-lite"/>
    </source>
</evidence>
<dbReference type="Proteomes" id="UP000289738">
    <property type="component" value="Chromosome B03"/>
</dbReference>
<protein>
    <recommendedName>
        <fullName evidence="3">CCHC-type domain-containing protein</fullName>
    </recommendedName>
</protein>
<dbReference type="GO" id="GO:0008270">
    <property type="term" value="F:zinc ion binding"/>
    <property type="evidence" value="ECO:0007669"/>
    <property type="project" value="UniProtKB-KW"/>
</dbReference>
<name>A0A444ZXR4_ARAHY</name>
<dbReference type="Pfam" id="PF03101">
    <property type="entry name" value="FAR1"/>
    <property type="match status" value="1"/>
</dbReference>
<keyword evidence="1" id="KW-0863">Zinc-finger</keyword>
<evidence type="ECO:0000313" key="5">
    <source>
        <dbReference type="Proteomes" id="UP000289738"/>
    </source>
</evidence>
<accession>A0A444ZXR4</accession>
<comment type="caution">
    <text evidence="4">The sequence shown here is derived from an EMBL/GenBank/DDBJ whole genome shotgun (WGS) entry which is preliminary data.</text>
</comment>
<feature type="region of interest" description="Disordered" evidence="2">
    <location>
        <begin position="321"/>
        <end position="350"/>
    </location>
</feature>
<keyword evidence="5" id="KW-1185">Reference proteome</keyword>
<dbReference type="GO" id="GO:0003676">
    <property type="term" value="F:nucleic acid binding"/>
    <property type="evidence" value="ECO:0007669"/>
    <property type="project" value="InterPro"/>
</dbReference>
<reference evidence="4 5" key="1">
    <citation type="submission" date="2019-01" db="EMBL/GenBank/DDBJ databases">
        <title>Sequencing of cultivated peanut Arachis hypogaea provides insights into genome evolution and oil improvement.</title>
        <authorList>
            <person name="Chen X."/>
        </authorList>
    </citation>
    <scope>NUCLEOTIDE SEQUENCE [LARGE SCALE GENOMIC DNA]</scope>
    <source>
        <strain evidence="5">cv. Fuhuasheng</strain>
        <tissue evidence="4">Leaves</tissue>
    </source>
</reference>
<sequence length="350" mass="40351">MTRKIASKTCEYAVGIQQNHEFLKADDQRDVIILDGIGLFGAIDFDALRAEEIMMIEFVHLKTTYDFYNEFGRIKGFSIRRSKVGRCKKAGSEGDIIWQIFVCSRQGERDAKHVHRNGRKMDPRPVTRCGCNARIKVYVDSRNGRWYVEFFSDEHNQDMLEARFRGMMRSHRAIKMGDLHQINTMRSSGLQIVLYWVVGQRRQNKPPINNHVFSGEIPDAAYMSMHVAMLNDYSELVKLSCSYFEDYFKVKTKIANEQDALREKIRKRLATTAEGGGDDVSIHDMTTRGRYRRVQYCRKCGKAGHNARRCIDGNGDDTTHELDALGSSHNMDESQEAEASQPMEYDSLRF</sequence>
<dbReference type="EMBL" id="SDMP01000013">
    <property type="protein sequence ID" value="RYR18969.1"/>
    <property type="molecule type" value="Genomic_DNA"/>
</dbReference>
<evidence type="ECO:0000259" key="3">
    <source>
        <dbReference type="PROSITE" id="PS50158"/>
    </source>
</evidence>
<dbReference type="PANTHER" id="PTHR46328">
    <property type="entry name" value="FAR-RED IMPAIRED RESPONSIVE (FAR1) FAMILY PROTEIN-RELATED"/>
    <property type="match status" value="1"/>
</dbReference>